<keyword evidence="3" id="KW-1185">Reference proteome</keyword>
<dbReference type="InterPro" id="IPR021728">
    <property type="entry name" value="DUF3300"/>
</dbReference>
<dbReference type="STRING" id="639283.Snov_4209"/>
<evidence type="ECO:0000313" key="3">
    <source>
        <dbReference type="Proteomes" id="UP000006633"/>
    </source>
</evidence>
<dbReference type="EMBL" id="CP002026">
    <property type="protein sequence ID" value="ADH91478.1"/>
    <property type="molecule type" value="Genomic_DNA"/>
</dbReference>
<name>D7A1Q3_ANCN5</name>
<dbReference type="Pfam" id="PF11737">
    <property type="entry name" value="DUF3300"/>
    <property type="match status" value="1"/>
</dbReference>
<feature type="region of interest" description="Disordered" evidence="1">
    <location>
        <begin position="265"/>
        <end position="440"/>
    </location>
</feature>
<dbReference type="PANTHER" id="PTHR40269">
    <property type="entry name" value="OUTER MEMBRANE PROTEIN-RELATED"/>
    <property type="match status" value="1"/>
</dbReference>
<evidence type="ECO:0000256" key="1">
    <source>
        <dbReference type="SAM" id="MobiDB-lite"/>
    </source>
</evidence>
<dbReference type="PANTHER" id="PTHR40269:SF1">
    <property type="entry name" value="OUTER MEMBRANE PROTEIN"/>
    <property type="match status" value="1"/>
</dbReference>
<protein>
    <recommendedName>
        <fullName evidence="4">DUF3300 domain-containing protein</fullName>
    </recommendedName>
</protein>
<feature type="compositionally biased region" description="Low complexity" evidence="1">
    <location>
        <begin position="359"/>
        <end position="387"/>
    </location>
</feature>
<feature type="compositionally biased region" description="Low complexity" evidence="1">
    <location>
        <begin position="290"/>
        <end position="305"/>
    </location>
</feature>
<accession>D7A1Q3</accession>
<evidence type="ECO:0008006" key="4">
    <source>
        <dbReference type="Google" id="ProtNLM"/>
    </source>
</evidence>
<dbReference type="Proteomes" id="UP000006633">
    <property type="component" value="Chromosome"/>
</dbReference>
<dbReference type="KEGG" id="sno:Snov_4209"/>
<reference evidence="2 3" key="1">
    <citation type="journal article" date="2012" name="Stand. Genomic Sci.">
        <title>Complete genome sequence of the facultatively chemolithoautotrophic and methylotrophic alpha Proteobacterium Starkeya novella type strain (ATCC 8093(T)).</title>
        <authorList>
            <person name="Kappler U."/>
            <person name="Davenport K."/>
            <person name="Beatson S."/>
            <person name="Lucas S."/>
            <person name="Lapidus A."/>
            <person name="Copeland A."/>
            <person name="Berry K.W."/>
            <person name="Glavina Del Rio T."/>
            <person name="Hammon N."/>
            <person name="Dalin E."/>
            <person name="Tice H."/>
            <person name="Pitluck S."/>
            <person name="Richardson P."/>
            <person name="Bruce D."/>
            <person name="Goodwin L.A."/>
            <person name="Han C."/>
            <person name="Tapia R."/>
            <person name="Detter J.C."/>
            <person name="Chang Y.J."/>
            <person name="Jeffries C.D."/>
            <person name="Land M."/>
            <person name="Hauser L."/>
            <person name="Kyrpides N.C."/>
            <person name="Goker M."/>
            <person name="Ivanova N."/>
            <person name="Klenk H.P."/>
            <person name="Woyke T."/>
        </authorList>
    </citation>
    <scope>NUCLEOTIDE SEQUENCE [LARGE SCALE GENOMIC DNA]</scope>
    <source>
        <strain evidence="3">ATCC 8093 / DSM 506 / JCM 20403 / CCM 1077 / IAM 12100 / NBRC 12443 / NCIMB 10456</strain>
    </source>
</reference>
<organism evidence="2 3">
    <name type="scientific">Ancylobacter novellus (strain ATCC 8093 / DSM 506 / JCM 20403 / CCM 1077 / IAM 12100 / NBRC 12443 / NCIMB 10456)</name>
    <name type="common">Starkeya novella</name>
    <dbReference type="NCBI Taxonomy" id="639283"/>
    <lineage>
        <taxon>Bacteria</taxon>
        <taxon>Pseudomonadati</taxon>
        <taxon>Pseudomonadota</taxon>
        <taxon>Alphaproteobacteria</taxon>
        <taxon>Hyphomicrobiales</taxon>
        <taxon>Xanthobacteraceae</taxon>
        <taxon>Ancylobacter</taxon>
    </lineage>
</organism>
<sequence length="440" mass="45459">MGWRSAGAVTLAILVAAGLSGRDPAAAQSPPPFDMNAPAAAPAPATPVFTAEELRGLLAPYALYPDDLLAQLLPACAYPIEIVQVSRWLEKNKEAVAKGDFAGIDAQSWDPSVKALARFPDVIAKLNADLDATSDIGDAFVNQPKDVADAIQFLRAQAQESGALASTPQQTVTVEKQGETNYIVIEPAEPGVIYVPTYDPAVVYDPGLSSLGAGLIGFGVGVAVGSVIDDAWDWGRGWVYPPRWPGYPGYRPGRYGNNVNIGNDITIGGGNTRPWRPDPDRYRPGQGSKPGLATPGTRPGTAGRPGQVGNVGGNLGDMNRPAAGQRPNAGGLPARPDVGRPDAAQRPAAGRPSTPAQPPRSAAAKPGAKPAAKPAQRPKSPAASRPAPKAPPRPTAFSDVRAGGNAHGYSQRGATSRKSVSRPPVPRGGGRPGGGGGRRR</sequence>
<dbReference type="AlphaFoldDB" id="D7A1Q3"/>
<gene>
    <name evidence="2" type="ordered locus">Snov_4209</name>
</gene>
<dbReference type="RefSeq" id="WP_013168979.1">
    <property type="nucleotide sequence ID" value="NC_014217.1"/>
</dbReference>
<feature type="compositionally biased region" description="Gly residues" evidence="1">
    <location>
        <begin position="427"/>
        <end position="440"/>
    </location>
</feature>
<dbReference type="OrthoDB" id="197257at2"/>
<dbReference type="HOGENOM" id="CLU_622415_0_0_5"/>
<dbReference type="eggNOG" id="COG3115">
    <property type="taxonomic scope" value="Bacteria"/>
</dbReference>
<proteinExistence type="predicted"/>
<evidence type="ECO:0000313" key="2">
    <source>
        <dbReference type="EMBL" id="ADH91478.1"/>
    </source>
</evidence>